<dbReference type="FunFam" id="3.40.605.10:FF:000033">
    <property type="entry name" value="NAD-dependent succinate-semialdehyde dehydrogenase"/>
    <property type="match status" value="1"/>
</dbReference>
<dbReference type="Proteomes" id="UP000272778">
    <property type="component" value="Unassembled WGS sequence"/>
</dbReference>
<dbReference type="InterPro" id="IPR016162">
    <property type="entry name" value="Ald_DH_N"/>
</dbReference>
<gene>
    <name evidence="4" type="ORF">D1Y85_11945</name>
</gene>
<name>A0A3N6PW72_9BURK</name>
<dbReference type="PANTHER" id="PTHR43353">
    <property type="entry name" value="SUCCINATE-SEMIALDEHYDE DEHYDROGENASE, MITOCHONDRIAL"/>
    <property type="match status" value="1"/>
</dbReference>
<dbReference type="InterPro" id="IPR016163">
    <property type="entry name" value="Ald_DH_C"/>
</dbReference>
<evidence type="ECO:0000313" key="4">
    <source>
        <dbReference type="EMBL" id="RQH06580.1"/>
    </source>
</evidence>
<dbReference type="GO" id="GO:0016620">
    <property type="term" value="F:oxidoreductase activity, acting on the aldehyde or oxo group of donors, NAD or NADP as acceptor"/>
    <property type="evidence" value="ECO:0007669"/>
    <property type="project" value="InterPro"/>
</dbReference>
<comment type="similarity">
    <text evidence="1">Belongs to the aldehyde dehydrogenase family.</text>
</comment>
<keyword evidence="2" id="KW-0560">Oxidoreductase</keyword>
<dbReference type="SUPFAM" id="SSF53720">
    <property type="entry name" value="ALDH-like"/>
    <property type="match status" value="1"/>
</dbReference>
<proteinExistence type="inferred from homology"/>
<organism evidence="4 5">
    <name type="scientific">Paraburkholderia dinghuensis</name>
    <dbReference type="NCBI Taxonomy" id="2305225"/>
    <lineage>
        <taxon>Bacteria</taxon>
        <taxon>Pseudomonadati</taxon>
        <taxon>Pseudomonadota</taxon>
        <taxon>Betaproteobacteria</taxon>
        <taxon>Burkholderiales</taxon>
        <taxon>Burkholderiaceae</taxon>
        <taxon>Paraburkholderia</taxon>
    </lineage>
</organism>
<reference evidence="4 5" key="1">
    <citation type="submission" date="2018-11" db="EMBL/GenBank/DDBJ databases">
        <title>Paraburkholderia sp. DHOA04, isolated from soil.</title>
        <authorList>
            <person name="Gao Z.-H."/>
            <person name="Qiu L.-H."/>
            <person name="Fu J.-C."/>
        </authorList>
    </citation>
    <scope>NUCLEOTIDE SEQUENCE [LARGE SCALE GENOMIC DNA]</scope>
    <source>
        <strain evidence="4 5">DHOA04</strain>
    </source>
</reference>
<evidence type="ECO:0000256" key="1">
    <source>
        <dbReference type="ARBA" id="ARBA00009986"/>
    </source>
</evidence>
<dbReference type="AlphaFoldDB" id="A0A3N6PW72"/>
<dbReference type="RefSeq" id="WP_124151257.1">
    <property type="nucleotide sequence ID" value="NZ_RQIS01000007.1"/>
</dbReference>
<dbReference type="PANTHER" id="PTHR43353:SF5">
    <property type="entry name" value="SUCCINATE-SEMIALDEHYDE DEHYDROGENASE, MITOCHONDRIAL"/>
    <property type="match status" value="1"/>
</dbReference>
<dbReference type="FunFam" id="3.40.309.10:FF:000009">
    <property type="entry name" value="Aldehyde dehydrogenase A"/>
    <property type="match status" value="1"/>
</dbReference>
<accession>A0A3N6PW72</accession>
<dbReference type="Gene3D" id="3.40.605.10">
    <property type="entry name" value="Aldehyde Dehydrogenase, Chain A, domain 1"/>
    <property type="match status" value="1"/>
</dbReference>
<dbReference type="InterPro" id="IPR015590">
    <property type="entry name" value="Aldehyde_DH_dom"/>
</dbReference>
<protein>
    <submittedName>
        <fullName evidence="4">NAD-dependent succinate-semialdehyde dehydrogenase</fullName>
    </submittedName>
</protein>
<keyword evidence="5" id="KW-1185">Reference proteome</keyword>
<dbReference type="Pfam" id="PF00171">
    <property type="entry name" value="Aldedh"/>
    <property type="match status" value="1"/>
</dbReference>
<dbReference type="InterPro" id="IPR016161">
    <property type="entry name" value="Ald_DH/histidinol_DH"/>
</dbReference>
<dbReference type="OrthoDB" id="6187633at2"/>
<evidence type="ECO:0000256" key="2">
    <source>
        <dbReference type="ARBA" id="ARBA00023002"/>
    </source>
</evidence>
<feature type="domain" description="Aldehyde dehydrogenase" evidence="3">
    <location>
        <begin position="19"/>
        <end position="476"/>
    </location>
</feature>
<comment type="caution">
    <text evidence="4">The sequence shown here is derived from an EMBL/GenBank/DDBJ whole genome shotgun (WGS) entry which is preliminary data.</text>
</comment>
<sequence>MTSSVKPYPDTQIYIDGAWRAGERTIAVVDPATEAEIGRLSLAGEADLSDAAQAAARAFREWRKVSPLERSKLMRQAAQLLRERADDVAAVMTREQGKPLAEAKVETLAGADIIDWFAEEGRRTYGRVIPSRADAVRQIVTREPVGPVAAFTPWNFPLNQAVRKVSAALASGCTVVLKGPEETPASCAALVQVFIDAGVPAGVLNLVFGVPAEVSSYLIAHPAIRKISFTGSTPVGKLLAAKAGEHMKRVTMELGGHGPAMVFADADVPRAAKLLALAKIRNAGQVCISPTRFMVQDAVYDEFVEHFVATLRTVKVGNGFDEGVQMGPLANDRRLAAMERLVGDAREHGAKILTGGERIGREGYFFAPTVLTDVPLSARIMNEEPFGPLAPVSRFSSYEDAVAEANRLPWGLAAYAYTRSSATSAALSGDIESGMLSINHHGLALPETPFGGVKDSGYGSEGGSEAMDAYLVTKFVTEHR</sequence>
<dbReference type="EMBL" id="RQIS01000007">
    <property type="protein sequence ID" value="RQH06580.1"/>
    <property type="molecule type" value="Genomic_DNA"/>
</dbReference>
<evidence type="ECO:0000259" key="3">
    <source>
        <dbReference type="Pfam" id="PF00171"/>
    </source>
</evidence>
<dbReference type="Gene3D" id="3.40.309.10">
    <property type="entry name" value="Aldehyde Dehydrogenase, Chain A, domain 2"/>
    <property type="match status" value="1"/>
</dbReference>
<dbReference type="CDD" id="cd07103">
    <property type="entry name" value="ALDH_F5_SSADH_GabD"/>
    <property type="match status" value="1"/>
</dbReference>
<evidence type="ECO:0000313" key="5">
    <source>
        <dbReference type="Proteomes" id="UP000272778"/>
    </source>
</evidence>
<dbReference type="InterPro" id="IPR050740">
    <property type="entry name" value="Aldehyde_DH_Superfamily"/>
</dbReference>